<keyword evidence="4 5" id="KW-0720">Serine protease</keyword>
<dbReference type="InterPro" id="IPR029045">
    <property type="entry name" value="ClpP/crotonase-like_dom_sf"/>
</dbReference>
<dbReference type="GO" id="GO:0006508">
    <property type="term" value="P:proteolysis"/>
    <property type="evidence" value="ECO:0007669"/>
    <property type="project" value="UniProtKB-KW"/>
</dbReference>
<dbReference type="AlphaFoldDB" id="W9UT79"/>
<dbReference type="Gene3D" id="2.30.42.10">
    <property type="match status" value="1"/>
</dbReference>
<proteinExistence type="inferred from homology"/>
<reference evidence="10" key="1">
    <citation type="submission" date="2012-11" db="EMBL/GenBank/DDBJ databases">
        <authorList>
            <person name="Singh A."/>
            <person name="Pinnaka A.K."/>
            <person name="Vaidya B."/>
        </authorList>
    </citation>
    <scope>NUCLEOTIDE SEQUENCE [LARGE SCALE GENOMIC DNA]</scope>
    <source>
        <strain evidence="10">AK23</strain>
    </source>
</reference>
<dbReference type="PANTHER" id="PTHR32060">
    <property type="entry name" value="TAIL-SPECIFIC PROTEASE"/>
    <property type="match status" value="1"/>
</dbReference>
<dbReference type="CDD" id="cd06782">
    <property type="entry name" value="cpPDZ_CPP-like"/>
    <property type="match status" value="1"/>
</dbReference>
<keyword evidence="10" id="KW-1185">Reference proteome</keyword>
<dbReference type="SUPFAM" id="SSF52096">
    <property type="entry name" value="ClpP/crotonase"/>
    <property type="match status" value="1"/>
</dbReference>
<keyword evidence="3 5" id="KW-0378">Hydrolase</keyword>
<dbReference type="RefSeq" id="WP_237748620.1">
    <property type="nucleotide sequence ID" value="NZ_AONB01000013.1"/>
</dbReference>
<dbReference type="FunFam" id="3.90.226.10:FF:000029">
    <property type="entry name" value="Peptidase, S41 family"/>
    <property type="match status" value="1"/>
</dbReference>
<dbReference type="InterPro" id="IPR005151">
    <property type="entry name" value="Tail-specific_protease"/>
</dbReference>
<evidence type="ECO:0000256" key="6">
    <source>
        <dbReference type="SAM" id="MobiDB-lite"/>
    </source>
</evidence>
<keyword evidence="2 5" id="KW-0645">Protease</keyword>
<dbReference type="SUPFAM" id="SSF50156">
    <property type="entry name" value="PDZ domain-like"/>
    <property type="match status" value="1"/>
</dbReference>
<dbReference type="GO" id="GO:0007165">
    <property type="term" value="P:signal transduction"/>
    <property type="evidence" value="ECO:0007669"/>
    <property type="project" value="TreeGrafter"/>
</dbReference>
<dbReference type="EC" id="3.4.21.102" evidence="9"/>
<evidence type="ECO:0000256" key="1">
    <source>
        <dbReference type="ARBA" id="ARBA00009179"/>
    </source>
</evidence>
<dbReference type="Gene3D" id="3.90.226.10">
    <property type="entry name" value="2-enoyl-CoA Hydratase, Chain A, domain 1"/>
    <property type="match status" value="1"/>
</dbReference>
<dbReference type="STRING" id="1229521.D791_02497"/>
<dbReference type="InterPro" id="IPR036034">
    <property type="entry name" value="PDZ_sf"/>
</dbReference>
<name>W9UT79_9GAMM</name>
<dbReference type="SMART" id="SM00228">
    <property type="entry name" value="PDZ"/>
    <property type="match status" value="1"/>
</dbReference>
<evidence type="ECO:0000313" key="9">
    <source>
        <dbReference type="EMBL" id="EXJ10433.1"/>
    </source>
</evidence>
<keyword evidence="7" id="KW-0732">Signal</keyword>
<feature type="region of interest" description="Disordered" evidence="6">
    <location>
        <begin position="378"/>
        <end position="400"/>
    </location>
</feature>
<dbReference type="InterPro" id="IPR041489">
    <property type="entry name" value="PDZ_6"/>
</dbReference>
<dbReference type="NCBIfam" id="TIGR00225">
    <property type="entry name" value="prc"/>
    <property type="match status" value="1"/>
</dbReference>
<dbReference type="InterPro" id="IPR001478">
    <property type="entry name" value="PDZ"/>
</dbReference>
<evidence type="ECO:0000256" key="3">
    <source>
        <dbReference type="ARBA" id="ARBA00022801"/>
    </source>
</evidence>
<evidence type="ECO:0000256" key="2">
    <source>
        <dbReference type="ARBA" id="ARBA00022670"/>
    </source>
</evidence>
<evidence type="ECO:0000256" key="4">
    <source>
        <dbReference type="ARBA" id="ARBA00022825"/>
    </source>
</evidence>
<evidence type="ECO:0000313" key="10">
    <source>
        <dbReference type="Proteomes" id="UP000019464"/>
    </source>
</evidence>
<dbReference type="Pfam" id="PF22694">
    <property type="entry name" value="CtpB_N-like"/>
    <property type="match status" value="1"/>
</dbReference>
<feature type="domain" description="PDZ" evidence="8">
    <location>
        <begin position="88"/>
        <end position="168"/>
    </location>
</feature>
<dbReference type="PROSITE" id="PS50106">
    <property type="entry name" value="PDZ"/>
    <property type="match status" value="1"/>
</dbReference>
<dbReference type="Pfam" id="PF03572">
    <property type="entry name" value="Peptidase_S41"/>
    <property type="match status" value="1"/>
</dbReference>
<sequence length="433" mass="47059">MNRYPNIKKPIISILLSACLVMPAWALAETEDGLPIDEIRLFAEVFDRIKSAYVEPVSDQKLLEDAIRGMLTGLDPHSAYMDPKAFQSMQVQTSGQFGGLGIEVGLQDGFIRVVAPIDDTPAQRAGIRAGDLITKIDDEAIQGISLNDAVDKMRGKVGTAVVLTLVRDGVEKPFEVRLVRENISVTSVRHRLLETHYGYIRISQFQSNTANQLRNSVEALQALSELKGLVLDLRNNPGGVLQAAIQVSDAFLSDGLIVYTEGRLPNSEMRFNASESTLLPDVPVVVLINSGSASASEIVAGALQDHGRAVIMGTDSFGKGSVQTILPVGSDRAVKLTTARYFTPEGRSIQAEGIRPDIQVEEARITAIETAPVLRERDLSGHLEGSSTGQRESSVTRDSEERDFQLYEALNLLKGLSIMKATRADTCVICQNV</sequence>
<comment type="similarity">
    <text evidence="1 5">Belongs to the peptidase S41A family.</text>
</comment>
<dbReference type="Gene3D" id="3.30.750.44">
    <property type="match status" value="1"/>
</dbReference>
<evidence type="ECO:0000256" key="5">
    <source>
        <dbReference type="RuleBase" id="RU004404"/>
    </source>
</evidence>
<organism evidence="9 10">
    <name type="scientific">Nitrincola nitratireducens</name>
    <dbReference type="NCBI Taxonomy" id="1229521"/>
    <lineage>
        <taxon>Bacteria</taxon>
        <taxon>Pseudomonadati</taxon>
        <taxon>Pseudomonadota</taxon>
        <taxon>Gammaproteobacteria</taxon>
        <taxon>Oceanospirillales</taxon>
        <taxon>Oceanospirillaceae</taxon>
        <taxon>Nitrincola</taxon>
    </lineage>
</organism>
<dbReference type="SMART" id="SM00245">
    <property type="entry name" value="TSPc"/>
    <property type="match status" value="1"/>
</dbReference>
<reference evidence="9 10" key="2">
    <citation type="journal article" date="2015" name="Syst. Appl. Microbiol.">
        <title>Nitrincola nitratireducens sp. nov. isolated from a haloalkaline crater lake.</title>
        <authorList>
            <person name="Singh A."/>
            <person name="Vaidya B."/>
            <person name="Tanuku N.R."/>
            <person name="Pinnaka A.K."/>
        </authorList>
    </citation>
    <scope>NUCLEOTIDE SEQUENCE [LARGE SCALE GENOMIC DNA]</scope>
    <source>
        <strain evidence="9 10">AK23</strain>
    </source>
</reference>
<dbReference type="PANTHER" id="PTHR32060:SF30">
    <property type="entry name" value="CARBOXY-TERMINAL PROCESSING PROTEASE CTPA"/>
    <property type="match status" value="1"/>
</dbReference>
<evidence type="ECO:0000256" key="7">
    <source>
        <dbReference type="SAM" id="SignalP"/>
    </source>
</evidence>
<dbReference type="GO" id="GO:0030288">
    <property type="term" value="C:outer membrane-bounded periplasmic space"/>
    <property type="evidence" value="ECO:0007669"/>
    <property type="project" value="TreeGrafter"/>
</dbReference>
<accession>W9UT79</accession>
<dbReference type="Pfam" id="PF17820">
    <property type="entry name" value="PDZ_6"/>
    <property type="match status" value="1"/>
</dbReference>
<dbReference type="InterPro" id="IPR004447">
    <property type="entry name" value="Peptidase_S41A"/>
</dbReference>
<dbReference type="PATRIC" id="fig|1229521.3.peg.2526"/>
<feature type="chain" id="PRO_5004930863" evidence="7">
    <location>
        <begin position="29"/>
        <end position="433"/>
    </location>
</feature>
<gene>
    <name evidence="9" type="primary">ctpB</name>
    <name evidence="9" type="ORF">D791_02497</name>
</gene>
<dbReference type="InterPro" id="IPR055210">
    <property type="entry name" value="CtpA/B_N"/>
</dbReference>
<dbReference type="CDD" id="cd07560">
    <property type="entry name" value="Peptidase_S41_CPP"/>
    <property type="match status" value="1"/>
</dbReference>
<dbReference type="Proteomes" id="UP000019464">
    <property type="component" value="Unassembled WGS sequence"/>
</dbReference>
<feature type="signal peptide" evidence="7">
    <location>
        <begin position="1"/>
        <end position="28"/>
    </location>
</feature>
<dbReference type="FunFam" id="2.30.42.10:FF:000063">
    <property type="entry name" value="Peptidase, S41 family"/>
    <property type="match status" value="1"/>
</dbReference>
<dbReference type="EMBL" id="AONB01000013">
    <property type="protein sequence ID" value="EXJ10433.1"/>
    <property type="molecule type" value="Genomic_DNA"/>
</dbReference>
<comment type="caution">
    <text evidence="9">The sequence shown here is derived from an EMBL/GenBank/DDBJ whole genome shotgun (WGS) entry which is preliminary data.</text>
</comment>
<protein>
    <submittedName>
        <fullName evidence="9">Carboxy-terminal processing protease CtpB</fullName>
        <ecNumber evidence="9">3.4.21.102</ecNumber>
    </submittedName>
</protein>
<evidence type="ECO:0000259" key="8">
    <source>
        <dbReference type="PROSITE" id="PS50106"/>
    </source>
</evidence>
<dbReference type="GO" id="GO:0004252">
    <property type="term" value="F:serine-type endopeptidase activity"/>
    <property type="evidence" value="ECO:0007669"/>
    <property type="project" value="UniProtKB-EC"/>
</dbReference>